<sequence length="184" mass="21523">MYLKLAFGPMFSGKTTWLIAEHNKLPSSTNTLFINHVFEYNRNPSDFCISHDNILCQTKSTFCKTLCQYDKETILSQNIQNIFVNEGQFFEDLDKWLYNMQCIDINIWVSGLDYDYKQKPFGKILGCIPLSDEFHKLSSKCNCCQNVANYTRRITDVKKKIVVGNDDIYMPVCRLCYFKNNLNQ</sequence>
<name>A0A6C0BYY7_9ZZZZ</name>
<evidence type="ECO:0000256" key="1">
    <source>
        <dbReference type="ARBA" id="ARBA00007587"/>
    </source>
</evidence>
<dbReference type="GO" id="GO:0046104">
    <property type="term" value="P:thymidine metabolic process"/>
    <property type="evidence" value="ECO:0007669"/>
    <property type="project" value="TreeGrafter"/>
</dbReference>
<keyword evidence="4" id="KW-0808">Transferase</keyword>
<dbReference type="InterPro" id="IPR001267">
    <property type="entry name" value="Thymidine_kinase"/>
</dbReference>
<dbReference type="Gene3D" id="3.30.60.20">
    <property type="match status" value="1"/>
</dbReference>
<keyword evidence="7" id="KW-0067">ATP-binding</keyword>
<dbReference type="Gene3D" id="3.40.50.300">
    <property type="entry name" value="P-loop containing nucleotide triphosphate hydrolases"/>
    <property type="match status" value="1"/>
</dbReference>
<dbReference type="PANTHER" id="PTHR11441">
    <property type="entry name" value="THYMIDINE KINASE"/>
    <property type="match status" value="1"/>
</dbReference>
<evidence type="ECO:0000256" key="7">
    <source>
        <dbReference type="ARBA" id="ARBA00022840"/>
    </source>
</evidence>
<evidence type="ECO:0000256" key="6">
    <source>
        <dbReference type="ARBA" id="ARBA00022777"/>
    </source>
</evidence>
<dbReference type="InterPro" id="IPR020633">
    <property type="entry name" value="Thymidine_kinase_CS"/>
</dbReference>
<dbReference type="SUPFAM" id="SSF52540">
    <property type="entry name" value="P-loop containing nucleoside triphosphate hydrolases"/>
    <property type="match status" value="1"/>
</dbReference>
<evidence type="ECO:0000256" key="5">
    <source>
        <dbReference type="ARBA" id="ARBA00022741"/>
    </source>
</evidence>
<protein>
    <recommendedName>
        <fullName evidence="2">thymidine kinase</fullName>
        <ecNumber evidence="2">2.7.1.21</ecNumber>
    </recommendedName>
</protein>
<dbReference type="GO" id="GO:0005524">
    <property type="term" value="F:ATP binding"/>
    <property type="evidence" value="ECO:0007669"/>
    <property type="project" value="UniProtKB-KW"/>
</dbReference>
<evidence type="ECO:0000313" key="8">
    <source>
        <dbReference type="EMBL" id="QHS96598.1"/>
    </source>
</evidence>
<dbReference type="GO" id="GO:0071897">
    <property type="term" value="P:DNA biosynthetic process"/>
    <property type="evidence" value="ECO:0007669"/>
    <property type="project" value="UniProtKB-KW"/>
</dbReference>
<dbReference type="GO" id="GO:0004797">
    <property type="term" value="F:thymidine kinase activity"/>
    <property type="evidence" value="ECO:0007669"/>
    <property type="project" value="UniProtKB-EC"/>
</dbReference>
<dbReference type="InterPro" id="IPR027417">
    <property type="entry name" value="P-loop_NTPase"/>
</dbReference>
<organism evidence="8">
    <name type="scientific">viral metagenome</name>
    <dbReference type="NCBI Taxonomy" id="1070528"/>
    <lineage>
        <taxon>unclassified sequences</taxon>
        <taxon>metagenomes</taxon>
        <taxon>organismal metagenomes</taxon>
    </lineage>
</organism>
<dbReference type="PROSITE" id="PS00603">
    <property type="entry name" value="TK_CELLULAR_TYPE"/>
    <property type="match status" value="1"/>
</dbReference>
<dbReference type="PIRSF" id="PIRSF035805">
    <property type="entry name" value="TK_cell"/>
    <property type="match status" value="1"/>
</dbReference>
<dbReference type="EMBL" id="MN739271">
    <property type="protein sequence ID" value="QHS96598.1"/>
    <property type="molecule type" value="Genomic_DNA"/>
</dbReference>
<evidence type="ECO:0000256" key="2">
    <source>
        <dbReference type="ARBA" id="ARBA00012118"/>
    </source>
</evidence>
<dbReference type="AlphaFoldDB" id="A0A6C0BYY7"/>
<reference evidence="8" key="1">
    <citation type="journal article" date="2020" name="Nature">
        <title>Giant virus diversity and host interactions through global metagenomics.</title>
        <authorList>
            <person name="Schulz F."/>
            <person name="Roux S."/>
            <person name="Paez-Espino D."/>
            <person name="Jungbluth S."/>
            <person name="Walsh D.A."/>
            <person name="Denef V.J."/>
            <person name="McMahon K.D."/>
            <person name="Konstantinidis K.T."/>
            <person name="Eloe-Fadrosh E.A."/>
            <person name="Kyrpides N.C."/>
            <person name="Woyke T."/>
        </authorList>
    </citation>
    <scope>NUCLEOTIDE SEQUENCE</scope>
    <source>
        <strain evidence="8">GVMAG-M-3300020166-18</strain>
    </source>
</reference>
<comment type="similarity">
    <text evidence="1">Belongs to the thymidine kinase family.</text>
</comment>
<keyword evidence="3" id="KW-0237">DNA synthesis</keyword>
<proteinExistence type="inferred from homology"/>
<dbReference type="Pfam" id="PF00265">
    <property type="entry name" value="TK"/>
    <property type="match status" value="1"/>
</dbReference>
<dbReference type="SUPFAM" id="SSF57716">
    <property type="entry name" value="Glucocorticoid receptor-like (DNA-binding domain)"/>
    <property type="match status" value="1"/>
</dbReference>
<evidence type="ECO:0000256" key="3">
    <source>
        <dbReference type="ARBA" id="ARBA00022634"/>
    </source>
</evidence>
<evidence type="ECO:0000256" key="4">
    <source>
        <dbReference type="ARBA" id="ARBA00022679"/>
    </source>
</evidence>
<dbReference type="EC" id="2.7.1.21" evidence="2"/>
<keyword evidence="6" id="KW-0418">Kinase</keyword>
<accession>A0A6C0BYY7</accession>
<dbReference type="PANTHER" id="PTHR11441:SF0">
    <property type="entry name" value="THYMIDINE KINASE, CYTOSOLIC"/>
    <property type="match status" value="1"/>
</dbReference>
<keyword evidence="5" id="KW-0547">Nucleotide-binding</keyword>